<comment type="caution">
    <text evidence="7">The sequence shown here is derived from an EMBL/GenBank/DDBJ whole genome shotgun (WGS) entry which is preliminary data.</text>
</comment>
<keyword evidence="3 5" id="KW-0378">Hydrolase</keyword>
<evidence type="ECO:0000256" key="5">
    <source>
        <dbReference type="HAMAP-Rule" id="MF_00199"/>
    </source>
</evidence>
<proteinExistence type="inferred from homology"/>
<dbReference type="AlphaFoldDB" id="A0A1E3GPE1"/>
<accession>A0A1E3GPE1</accession>
<organism evidence="7 8">
    <name type="scientific">Methylophaga muralis</name>
    <dbReference type="NCBI Taxonomy" id="291169"/>
    <lineage>
        <taxon>Bacteria</taxon>
        <taxon>Pseudomonadati</taxon>
        <taxon>Pseudomonadota</taxon>
        <taxon>Gammaproteobacteria</taxon>
        <taxon>Thiotrichales</taxon>
        <taxon>Piscirickettsiaceae</taxon>
        <taxon>Methylophaga</taxon>
    </lineage>
</organism>
<comment type="catalytic activity">
    <reaction evidence="4 5">
        <text>P(1),P(4)-bis(5'-adenosyl) tetraphosphate + H2O = 2 ADP + 2 H(+)</text>
        <dbReference type="Rhea" id="RHEA:24252"/>
        <dbReference type="ChEBI" id="CHEBI:15377"/>
        <dbReference type="ChEBI" id="CHEBI:15378"/>
        <dbReference type="ChEBI" id="CHEBI:58141"/>
        <dbReference type="ChEBI" id="CHEBI:456216"/>
        <dbReference type="EC" id="3.6.1.41"/>
    </reaction>
</comment>
<dbReference type="Gene3D" id="3.60.21.10">
    <property type="match status" value="1"/>
</dbReference>
<reference evidence="7 8" key="1">
    <citation type="submission" date="2016-07" db="EMBL/GenBank/DDBJ databases">
        <title>Draft Genome Sequence of Methylophaga muralis Bur 1.</title>
        <authorList>
            <person name="Vasilenko O.V."/>
            <person name="Doronina N.V."/>
            <person name="Shmareva M.N."/>
            <person name="Tarlachkov S.V."/>
            <person name="Mustakhimov I."/>
            <person name="Trotsenko Y.A."/>
        </authorList>
    </citation>
    <scope>NUCLEOTIDE SEQUENCE [LARGE SCALE GENOMIC DNA]</scope>
    <source>
        <strain evidence="7 8">Bur 1</strain>
    </source>
</reference>
<dbReference type="GO" id="GO:0008803">
    <property type="term" value="F:bis(5'-nucleosyl)-tetraphosphatase (symmetrical) activity"/>
    <property type="evidence" value="ECO:0007669"/>
    <property type="project" value="UniProtKB-UniRule"/>
</dbReference>
<evidence type="ECO:0000256" key="1">
    <source>
        <dbReference type="ARBA" id="ARBA00003413"/>
    </source>
</evidence>
<dbReference type="STRING" id="291169.A9E74_02328"/>
<dbReference type="EMBL" id="MCRI01000034">
    <property type="protein sequence ID" value="ODN65904.1"/>
    <property type="molecule type" value="Genomic_DNA"/>
</dbReference>
<evidence type="ECO:0000313" key="7">
    <source>
        <dbReference type="EMBL" id="ODN65904.1"/>
    </source>
</evidence>
<dbReference type="HAMAP" id="MF_00199">
    <property type="entry name" value="ApaH"/>
    <property type="match status" value="1"/>
</dbReference>
<gene>
    <name evidence="5 7" type="primary">apaH</name>
    <name evidence="7" type="ORF">A9E74_02328</name>
</gene>
<evidence type="ECO:0000256" key="3">
    <source>
        <dbReference type="ARBA" id="ARBA00022801"/>
    </source>
</evidence>
<sequence>MAVYAIGDVQGCFDELIKLLEALRFDPQQDQIWLAGDLVNRGPKSLDTLRFVRDLGEQAAKVVLGNHDLHMLAHAAGNNEFSHRLDTIEPVLTATDSEELIHWLRHQPLFYHDKQLQFSMVHAGLPPEWSIEEALLRAAEVESVLQSDNWREFFKHMYGNKPKRWSVDLTGWDRLRFITNCFTRLRYCHEDGSLALKFKGAPKDKPAEQKPWFMMPNRASANDRIVFGHWSQLGTGQYDNVFSLDSGAVWGEQLTAVRIDQSPYQWTVVEADADALPHARNKTAAEKQRWL</sequence>
<dbReference type="RefSeq" id="WP_069296722.1">
    <property type="nucleotide sequence ID" value="NZ_MCRI01000034.1"/>
</dbReference>
<dbReference type="SUPFAM" id="SSF56300">
    <property type="entry name" value="Metallo-dependent phosphatases"/>
    <property type="match status" value="1"/>
</dbReference>
<dbReference type="PIRSF" id="PIRSF000903">
    <property type="entry name" value="B5n-ttraPtase_sm"/>
    <property type="match status" value="1"/>
</dbReference>
<protein>
    <recommendedName>
        <fullName evidence="5">Bis(5'-nucleosyl)-tetraphosphatase, symmetrical</fullName>
        <ecNumber evidence="5">3.6.1.41</ecNumber>
    </recommendedName>
    <alternativeName>
        <fullName evidence="5">Ap4A hydrolase</fullName>
    </alternativeName>
    <alternativeName>
        <fullName evidence="5">Diadenosine 5',5'''-P1,P4-tetraphosphate pyrophosphohydrolase</fullName>
    </alternativeName>
    <alternativeName>
        <fullName evidence="5">Diadenosine tetraphosphatase</fullName>
    </alternativeName>
</protein>
<dbReference type="PANTHER" id="PTHR40942:SF4">
    <property type="entry name" value="CYTOCHROME C5"/>
    <property type="match status" value="1"/>
</dbReference>
<dbReference type="NCBIfam" id="TIGR00668">
    <property type="entry name" value="apaH"/>
    <property type="match status" value="1"/>
</dbReference>
<keyword evidence="8" id="KW-1185">Reference proteome</keyword>
<name>A0A1E3GPE1_9GAMM</name>
<comment type="similarity">
    <text evidence="2 5">Belongs to the Ap4A hydrolase family.</text>
</comment>
<feature type="domain" description="Calcineurin-like phosphoesterase" evidence="6">
    <location>
        <begin position="1"/>
        <end position="176"/>
    </location>
</feature>
<evidence type="ECO:0000256" key="4">
    <source>
        <dbReference type="ARBA" id="ARBA00049417"/>
    </source>
</evidence>
<evidence type="ECO:0000313" key="8">
    <source>
        <dbReference type="Proteomes" id="UP000094379"/>
    </source>
</evidence>
<dbReference type="PATRIC" id="fig|291169.3.peg.2345"/>
<dbReference type="InterPro" id="IPR004843">
    <property type="entry name" value="Calcineurin-like_PHP"/>
</dbReference>
<dbReference type="Proteomes" id="UP000094379">
    <property type="component" value="Unassembled WGS sequence"/>
</dbReference>
<dbReference type="NCBIfam" id="NF001204">
    <property type="entry name" value="PRK00166.1"/>
    <property type="match status" value="1"/>
</dbReference>
<evidence type="ECO:0000259" key="6">
    <source>
        <dbReference type="Pfam" id="PF00149"/>
    </source>
</evidence>
<dbReference type="EC" id="3.6.1.41" evidence="5"/>
<dbReference type="PANTHER" id="PTHR40942">
    <property type="match status" value="1"/>
</dbReference>
<dbReference type="Pfam" id="PF00149">
    <property type="entry name" value="Metallophos"/>
    <property type="match status" value="1"/>
</dbReference>
<dbReference type="InterPro" id="IPR029052">
    <property type="entry name" value="Metallo-depent_PP-like"/>
</dbReference>
<dbReference type="InterPro" id="IPR004617">
    <property type="entry name" value="ApaH"/>
</dbReference>
<dbReference type="CDD" id="cd07422">
    <property type="entry name" value="MPP_ApaH"/>
    <property type="match status" value="1"/>
</dbReference>
<evidence type="ECO:0000256" key="2">
    <source>
        <dbReference type="ARBA" id="ARBA00005419"/>
    </source>
</evidence>
<comment type="function">
    <text evidence="1 5">Hydrolyzes diadenosine 5',5'''-P1,P4-tetraphosphate to yield ADP.</text>
</comment>